<dbReference type="EMBL" id="AWVF01000368">
    <property type="protein sequence ID" value="ERJ89953.1"/>
    <property type="molecule type" value="Genomic_DNA"/>
</dbReference>
<feature type="transmembrane region" description="Helical" evidence="6">
    <location>
        <begin position="359"/>
        <end position="381"/>
    </location>
</feature>
<keyword evidence="3 6" id="KW-0812">Transmembrane</keyword>
<feature type="transmembrane region" description="Helical" evidence="6">
    <location>
        <begin position="329"/>
        <end position="347"/>
    </location>
</feature>
<dbReference type="PANTHER" id="PTHR30619">
    <property type="entry name" value="DNA INTERNALIZATION/COMPETENCE PROTEIN COMEC/REC2"/>
    <property type="match status" value="1"/>
</dbReference>
<dbReference type="OrthoDB" id="9761531at2"/>
<feature type="transmembrane region" description="Helical" evidence="6">
    <location>
        <begin position="428"/>
        <end position="448"/>
    </location>
</feature>
<keyword evidence="5 6" id="KW-0472">Membrane</keyword>
<keyword evidence="9" id="KW-1185">Reference proteome</keyword>
<dbReference type="PATRIC" id="fig|411473.3.peg.2423"/>
<reference evidence="8 9" key="1">
    <citation type="submission" date="2013-07" db="EMBL/GenBank/DDBJ databases">
        <authorList>
            <person name="Weinstock G."/>
            <person name="Sodergren E."/>
            <person name="Wylie T."/>
            <person name="Fulton L."/>
            <person name="Fulton R."/>
            <person name="Fronick C."/>
            <person name="O'Laughlin M."/>
            <person name="Godfrey J."/>
            <person name="Miner T."/>
            <person name="Herter B."/>
            <person name="Appelbaum E."/>
            <person name="Cordes M."/>
            <person name="Lek S."/>
            <person name="Wollam A."/>
            <person name="Pepin K.H."/>
            <person name="Palsikar V.B."/>
            <person name="Mitreva M."/>
            <person name="Wilson R.K."/>
        </authorList>
    </citation>
    <scope>NUCLEOTIDE SEQUENCE [LARGE SCALE GENOMIC DNA]</scope>
    <source>
        <strain evidence="8 9">ATCC 27760</strain>
    </source>
</reference>
<evidence type="ECO:0000256" key="2">
    <source>
        <dbReference type="ARBA" id="ARBA00022475"/>
    </source>
</evidence>
<keyword evidence="4 6" id="KW-1133">Transmembrane helix</keyword>
<organism evidence="8 9">
    <name type="scientific">Ruminococcus callidus ATCC 27760</name>
    <dbReference type="NCBI Taxonomy" id="411473"/>
    <lineage>
        <taxon>Bacteria</taxon>
        <taxon>Bacillati</taxon>
        <taxon>Bacillota</taxon>
        <taxon>Clostridia</taxon>
        <taxon>Eubacteriales</taxon>
        <taxon>Oscillospiraceae</taxon>
        <taxon>Ruminococcus</taxon>
    </lineage>
</organism>
<dbReference type="HOGENOM" id="CLU_400019_0_0_9"/>
<dbReference type="Pfam" id="PF03772">
    <property type="entry name" value="Competence"/>
    <property type="match status" value="1"/>
</dbReference>
<evidence type="ECO:0000256" key="1">
    <source>
        <dbReference type="ARBA" id="ARBA00004651"/>
    </source>
</evidence>
<feature type="transmembrane region" description="Helical" evidence="6">
    <location>
        <begin position="12"/>
        <end position="38"/>
    </location>
</feature>
<evidence type="ECO:0000256" key="6">
    <source>
        <dbReference type="SAM" id="Phobius"/>
    </source>
</evidence>
<evidence type="ECO:0000313" key="9">
    <source>
        <dbReference type="Proteomes" id="UP000016662"/>
    </source>
</evidence>
<evidence type="ECO:0000313" key="8">
    <source>
        <dbReference type="EMBL" id="ERJ89953.1"/>
    </source>
</evidence>
<dbReference type="GO" id="GO:0005886">
    <property type="term" value="C:plasma membrane"/>
    <property type="evidence" value="ECO:0007669"/>
    <property type="project" value="UniProtKB-SubCell"/>
</dbReference>
<dbReference type="Proteomes" id="UP000016662">
    <property type="component" value="Unassembled WGS sequence"/>
</dbReference>
<dbReference type="InterPro" id="IPR052159">
    <property type="entry name" value="Competence_DNA_uptake"/>
</dbReference>
<feature type="transmembrane region" description="Helical" evidence="6">
    <location>
        <begin position="393"/>
        <end position="419"/>
    </location>
</feature>
<feature type="transmembrane region" description="Helical" evidence="6">
    <location>
        <begin position="454"/>
        <end position="471"/>
    </location>
</feature>
<feature type="transmembrane region" description="Helical" evidence="6">
    <location>
        <begin position="271"/>
        <end position="293"/>
    </location>
</feature>
<dbReference type="NCBIfam" id="TIGR00360">
    <property type="entry name" value="ComEC_N-term"/>
    <property type="match status" value="1"/>
</dbReference>
<feature type="domain" description="ComEC/Rec2-related protein" evidence="7">
    <location>
        <begin position="209"/>
        <end position="468"/>
    </location>
</feature>
<accession>U2LS60</accession>
<comment type="caution">
    <text evidence="8">The sequence shown here is derived from an EMBL/GenBank/DDBJ whole genome shotgun (WGS) entry which is preliminary data.</text>
</comment>
<dbReference type="eggNOG" id="COG0658">
    <property type="taxonomic scope" value="Bacteria"/>
</dbReference>
<feature type="transmembrane region" description="Helical" evidence="6">
    <location>
        <begin position="50"/>
        <end position="70"/>
    </location>
</feature>
<dbReference type="AlphaFoldDB" id="U2LS60"/>
<protein>
    <submittedName>
        <fullName evidence="8">ComEC/Rec2-like protein</fullName>
    </submittedName>
</protein>
<comment type="subcellular location">
    <subcellularLocation>
        <location evidence="1">Cell membrane</location>
        <topology evidence="1">Multi-pass membrane protein</topology>
    </subcellularLocation>
</comment>
<evidence type="ECO:0000259" key="7">
    <source>
        <dbReference type="Pfam" id="PF03772"/>
    </source>
</evidence>
<name>U2LS60_9FIRM</name>
<dbReference type="RefSeq" id="WP_021681075.1">
    <property type="nucleotide sequence ID" value="NZ_KI260329.1"/>
</dbReference>
<keyword evidence="2" id="KW-1003">Cell membrane</keyword>
<dbReference type="InterPro" id="IPR004477">
    <property type="entry name" value="ComEC_N"/>
</dbReference>
<gene>
    <name evidence="8" type="ORF">RUMCAL_02888</name>
</gene>
<feature type="transmembrane region" description="Helical" evidence="6">
    <location>
        <begin position="233"/>
        <end position="251"/>
    </location>
</feature>
<proteinExistence type="predicted"/>
<feature type="transmembrane region" description="Helical" evidence="6">
    <location>
        <begin position="478"/>
        <end position="497"/>
    </location>
</feature>
<evidence type="ECO:0000256" key="3">
    <source>
        <dbReference type="ARBA" id="ARBA00022692"/>
    </source>
</evidence>
<dbReference type="PANTHER" id="PTHR30619:SF1">
    <property type="entry name" value="RECOMBINATION PROTEIN 2"/>
    <property type="match status" value="1"/>
</dbReference>
<dbReference type="STRING" id="411473.RUMCAL_02888"/>
<dbReference type="PROSITE" id="PS51257">
    <property type="entry name" value="PROKAR_LIPOPROTEIN"/>
    <property type="match status" value="1"/>
</dbReference>
<sequence>MKRKMVWFGIPWLAGLFLATACQTSVTVSLLLAAFLLLGAFRLYRRITTGQLLCVGLSAAAAAGAVLLYTTAVYQPLLRSAGTITTFSGRVFAAKVYDNDRASYQVKGTFADGRRAKILVYTDDVGARYGDMLDVAGGFSALENSYLWNGESYYRAKEIFLQANNDAFVSCTPTENGKLVRALQQYRDRISVRICTLAGTEAGGMVSAMLLGTKDTLADETNDLLTHHGIRHVVSVSGLHLVLILSIWGWFCRRFHMHRWAVFGTTTVWTILYALMVGTPISILRAGFMYLLMQSAPLFFRRGDTCNSLCIAGVLMTIGNPYLIQDASFLLSFVGTFGIGVFAPWLTKRLRKKGLEWSVLRQLATVTSVSVCVFPVTLLYFREVSVASPIANLFLVPICSVMLALSLLIFLTGGVGFVAKPVCFLLKLLYDLLKLMAYGLRDFIPFLFPTGWKLLPMLCGILLLFVLLIFYTKRSRKAVSLAIVISFGILLAGQAVYRASEQRCFLVTVLGQKQEEVVVVTYAGKTDVIDLTGDHRNPKYVEAYCAEQGITRLNTLCLTKYADQMRIAYPDALWEMPVAETAVPADCWIPADADFMETKPLQTDKFTVEDTQYTLTESDGIVWITFGNLHFCVGTTIQELPDTADAVICTRWNGEPDAMPEETYAKEDAVQIRVYPDGSWNVNTLGKH</sequence>
<evidence type="ECO:0000256" key="5">
    <source>
        <dbReference type="ARBA" id="ARBA00023136"/>
    </source>
</evidence>
<evidence type="ECO:0000256" key="4">
    <source>
        <dbReference type="ARBA" id="ARBA00022989"/>
    </source>
</evidence>